<evidence type="ECO:0000259" key="6">
    <source>
        <dbReference type="PROSITE" id="PS50893"/>
    </source>
</evidence>
<evidence type="ECO:0000256" key="2">
    <source>
        <dbReference type="ARBA" id="ARBA00022737"/>
    </source>
</evidence>
<dbReference type="InterPro" id="IPR003439">
    <property type="entry name" value="ABC_transporter-like_ATP-bd"/>
</dbReference>
<keyword evidence="8" id="KW-1185">Reference proteome</keyword>
<evidence type="ECO:0000256" key="3">
    <source>
        <dbReference type="ARBA" id="ARBA00022741"/>
    </source>
</evidence>
<comment type="caution">
    <text evidence="7">The sequence shown here is derived from an EMBL/GenBank/DDBJ whole genome shotgun (WGS) entry which is preliminary data.</text>
</comment>
<keyword evidence="3" id="KW-0547">Nucleotide-binding</keyword>
<dbReference type="Gene3D" id="3.40.50.300">
    <property type="entry name" value="P-loop containing nucleotide triphosphate hydrolases"/>
    <property type="match status" value="2"/>
</dbReference>
<dbReference type="CDD" id="cd03215">
    <property type="entry name" value="ABC_Carb_Monos_II"/>
    <property type="match status" value="1"/>
</dbReference>
<dbReference type="InterPro" id="IPR003593">
    <property type="entry name" value="AAA+_ATPase"/>
</dbReference>
<keyword evidence="4 7" id="KW-0067">ATP-binding</keyword>
<dbReference type="PANTHER" id="PTHR43790">
    <property type="entry name" value="CARBOHYDRATE TRANSPORT ATP-BINDING PROTEIN MG119-RELATED"/>
    <property type="match status" value="1"/>
</dbReference>
<keyword evidence="2" id="KW-0677">Repeat</keyword>
<dbReference type="CDD" id="cd03216">
    <property type="entry name" value="ABC_Carb_Monos_I"/>
    <property type="match status" value="1"/>
</dbReference>
<dbReference type="SMART" id="SM00382">
    <property type="entry name" value="AAA"/>
    <property type="match status" value="2"/>
</dbReference>
<feature type="domain" description="ABC transporter" evidence="6">
    <location>
        <begin position="252"/>
        <end position="499"/>
    </location>
</feature>
<feature type="domain" description="ABC transporter" evidence="6">
    <location>
        <begin position="6"/>
        <end position="245"/>
    </location>
</feature>
<accession>A0ABR8WBH4</accession>
<gene>
    <name evidence="7" type="ORF">H9630_06035</name>
</gene>
<evidence type="ECO:0000313" key="7">
    <source>
        <dbReference type="EMBL" id="MBD8014378.1"/>
    </source>
</evidence>
<reference evidence="7 8" key="1">
    <citation type="submission" date="2020-08" db="EMBL/GenBank/DDBJ databases">
        <title>A Genomic Blueprint of the Chicken Gut Microbiome.</title>
        <authorList>
            <person name="Gilroy R."/>
            <person name="Ravi A."/>
            <person name="Getino M."/>
            <person name="Pursley I."/>
            <person name="Horton D.L."/>
            <person name="Alikhan N.-F."/>
            <person name="Baker D."/>
            <person name="Gharbi K."/>
            <person name="Hall N."/>
            <person name="Watson M."/>
            <person name="Adriaenssens E.M."/>
            <person name="Foster-Nyarko E."/>
            <person name="Jarju S."/>
            <person name="Secka A."/>
            <person name="Antonio M."/>
            <person name="Oren A."/>
            <person name="Chaudhuri R."/>
            <person name="La Ragione R.M."/>
            <person name="Hildebrand F."/>
            <person name="Pallen M.J."/>
        </authorList>
    </citation>
    <scope>NUCLEOTIDE SEQUENCE [LARGE SCALE GENOMIC DNA]</scope>
    <source>
        <strain evidence="7 8">Sa1BUA13</strain>
    </source>
</reference>
<dbReference type="RefSeq" id="WP_191714615.1">
    <property type="nucleotide sequence ID" value="NZ_JACSPU010000002.1"/>
</dbReference>
<dbReference type="GO" id="GO:0005524">
    <property type="term" value="F:ATP binding"/>
    <property type="evidence" value="ECO:0007669"/>
    <property type="project" value="UniProtKB-KW"/>
</dbReference>
<evidence type="ECO:0000313" key="8">
    <source>
        <dbReference type="Proteomes" id="UP000658980"/>
    </source>
</evidence>
<protein>
    <submittedName>
        <fullName evidence="7">Sugar ABC transporter ATP-binding protein</fullName>
    </submittedName>
</protein>
<dbReference type="InterPro" id="IPR017871">
    <property type="entry name" value="ABC_transporter-like_CS"/>
</dbReference>
<dbReference type="PANTHER" id="PTHR43790:SF9">
    <property type="entry name" value="GALACTOFURANOSE TRANSPORTER ATP-BINDING PROTEIN YTFR"/>
    <property type="match status" value="1"/>
</dbReference>
<evidence type="ECO:0000256" key="4">
    <source>
        <dbReference type="ARBA" id="ARBA00022840"/>
    </source>
</evidence>
<dbReference type="EMBL" id="JACSPU010000002">
    <property type="protein sequence ID" value="MBD8014378.1"/>
    <property type="molecule type" value="Genomic_DNA"/>
</dbReference>
<evidence type="ECO:0000256" key="5">
    <source>
        <dbReference type="SAM" id="Coils"/>
    </source>
</evidence>
<dbReference type="Proteomes" id="UP000658980">
    <property type="component" value="Unassembled WGS sequence"/>
</dbReference>
<dbReference type="InterPro" id="IPR027417">
    <property type="entry name" value="P-loop_NTPase"/>
</dbReference>
<keyword evidence="1" id="KW-0813">Transport</keyword>
<sequence>MAQALLSMTAIGKTFGAVTALQKAEFHLEKGEVHAILGVNGAGKSTLIKILSGVYQQDEGTIKLDGVDIRLESPKAAKEQGIYCVYQEVDTAIVAELTVAENILLDTFAGKGNLFVSRQKINERARLALRELQADNINVQQKAARLTLAEKQMVLIARALVHSAKIIIFDEPTAPLSIHESEKLYAVIAKLKAQGVGCVFISHRLPEVFEISDRITVMREGTLVKTYDTSEADQDGVIEAMLGAALSHELEPRAHEIGNPLLEVENLSDGQKLKDLSLTVAAGEVVGVVGLVGAGKTELAKALFGGTPLTSGMMKLSGKTAKIKHPADAIKAGMALIPEERRKEGLFVQESLETNASFPNLKKFSKNLLLDRKAEKRFADEIIERLRIKTDSTETPLVHLSGGNQQKVAIGKWISLDSALYLFDEPTKGVDIGAKVDIFKLIRQLAESGKGCLYFSSEIHEAIGISDRILVMYNGQIVKELSRQEATQERILLYASGGKEELGETQKLGERQRDSVSV</sequence>
<dbReference type="PROSITE" id="PS50893">
    <property type="entry name" value="ABC_TRANSPORTER_2"/>
    <property type="match status" value="2"/>
</dbReference>
<organism evidence="7 8">
    <name type="scientific">Planococcus wigleyi</name>
    <dbReference type="NCBI Taxonomy" id="2762216"/>
    <lineage>
        <taxon>Bacteria</taxon>
        <taxon>Bacillati</taxon>
        <taxon>Bacillota</taxon>
        <taxon>Bacilli</taxon>
        <taxon>Bacillales</taxon>
        <taxon>Caryophanaceae</taxon>
        <taxon>Planococcus</taxon>
    </lineage>
</organism>
<keyword evidence="5" id="KW-0175">Coiled coil</keyword>
<evidence type="ECO:0000256" key="1">
    <source>
        <dbReference type="ARBA" id="ARBA00022448"/>
    </source>
</evidence>
<name>A0ABR8WBH4_9BACL</name>
<dbReference type="PROSITE" id="PS00211">
    <property type="entry name" value="ABC_TRANSPORTER_1"/>
    <property type="match status" value="1"/>
</dbReference>
<dbReference type="Pfam" id="PF00005">
    <property type="entry name" value="ABC_tran"/>
    <property type="match status" value="2"/>
</dbReference>
<dbReference type="SUPFAM" id="SSF52540">
    <property type="entry name" value="P-loop containing nucleoside triphosphate hydrolases"/>
    <property type="match status" value="2"/>
</dbReference>
<dbReference type="InterPro" id="IPR050107">
    <property type="entry name" value="ABC_carbohydrate_import_ATPase"/>
</dbReference>
<feature type="coiled-coil region" evidence="5">
    <location>
        <begin position="122"/>
        <end position="149"/>
    </location>
</feature>
<proteinExistence type="predicted"/>